<dbReference type="InterPro" id="IPR040108">
    <property type="entry name" value="Laa1/Sip1/HEATR5"/>
</dbReference>
<dbReference type="GO" id="GO:0005829">
    <property type="term" value="C:cytosol"/>
    <property type="evidence" value="ECO:0007669"/>
    <property type="project" value="GOC"/>
</dbReference>
<dbReference type="GO" id="GO:0030139">
    <property type="term" value="C:endocytic vesicle"/>
    <property type="evidence" value="ECO:0007669"/>
    <property type="project" value="TreeGrafter"/>
</dbReference>
<protein>
    <submittedName>
        <fullName evidence="2">Uncharacterized protein</fullName>
    </submittedName>
</protein>
<dbReference type="SUPFAM" id="SSF48371">
    <property type="entry name" value="ARM repeat"/>
    <property type="match status" value="1"/>
</dbReference>
<evidence type="ECO:0000256" key="1">
    <source>
        <dbReference type="SAM" id="MobiDB-lite"/>
    </source>
</evidence>
<organism evidence="2 3">
    <name type="scientific">Scyliorhinus torazame</name>
    <name type="common">Cloudy catshark</name>
    <name type="synonym">Catulus torazame</name>
    <dbReference type="NCBI Taxonomy" id="75743"/>
    <lineage>
        <taxon>Eukaryota</taxon>
        <taxon>Metazoa</taxon>
        <taxon>Chordata</taxon>
        <taxon>Craniata</taxon>
        <taxon>Vertebrata</taxon>
        <taxon>Chondrichthyes</taxon>
        <taxon>Elasmobranchii</taxon>
        <taxon>Galeomorphii</taxon>
        <taxon>Galeoidea</taxon>
        <taxon>Carcharhiniformes</taxon>
        <taxon>Scyliorhinidae</taxon>
        <taxon>Scyliorhinus</taxon>
    </lineage>
</organism>
<feature type="compositionally biased region" description="Acidic residues" evidence="1">
    <location>
        <begin position="109"/>
        <end position="121"/>
    </location>
</feature>
<dbReference type="GO" id="GO:0042147">
    <property type="term" value="P:retrograde transport, endosome to Golgi"/>
    <property type="evidence" value="ECO:0007669"/>
    <property type="project" value="TreeGrafter"/>
</dbReference>
<dbReference type="EMBL" id="BFAA01025218">
    <property type="protein sequence ID" value="GCB81142.1"/>
    <property type="molecule type" value="Genomic_DNA"/>
</dbReference>
<dbReference type="Proteomes" id="UP000288216">
    <property type="component" value="Unassembled WGS sequence"/>
</dbReference>
<feature type="non-terminal residue" evidence="2">
    <location>
        <position position="1"/>
    </location>
</feature>
<dbReference type="GO" id="GO:0008104">
    <property type="term" value="P:intracellular protein localization"/>
    <property type="evidence" value="ECO:0007669"/>
    <property type="project" value="TreeGrafter"/>
</dbReference>
<dbReference type="InterPro" id="IPR016024">
    <property type="entry name" value="ARM-type_fold"/>
</dbReference>
<name>A0A401Q6Z6_SCYTO</name>
<dbReference type="STRING" id="75743.A0A401Q6Z6"/>
<feature type="non-terminal residue" evidence="2">
    <location>
        <position position="178"/>
    </location>
</feature>
<keyword evidence="3" id="KW-1185">Reference proteome</keyword>
<dbReference type="AlphaFoldDB" id="A0A401Q6Z6"/>
<reference evidence="2 3" key="1">
    <citation type="journal article" date="2018" name="Nat. Ecol. Evol.">
        <title>Shark genomes provide insights into elasmobranch evolution and the origin of vertebrates.</title>
        <authorList>
            <person name="Hara Y"/>
            <person name="Yamaguchi K"/>
            <person name="Onimaru K"/>
            <person name="Kadota M"/>
            <person name="Koyanagi M"/>
            <person name="Keeley SD"/>
            <person name="Tatsumi K"/>
            <person name="Tanaka K"/>
            <person name="Motone F"/>
            <person name="Kageyama Y"/>
            <person name="Nozu R"/>
            <person name="Adachi N"/>
            <person name="Nishimura O"/>
            <person name="Nakagawa R"/>
            <person name="Tanegashima C"/>
            <person name="Kiyatake I"/>
            <person name="Matsumoto R"/>
            <person name="Murakumo K"/>
            <person name="Nishida K"/>
            <person name="Terakita A"/>
            <person name="Kuratani S"/>
            <person name="Sato K"/>
            <person name="Hyodo S Kuraku.S."/>
        </authorList>
    </citation>
    <scope>NUCLEOTIDE SEQUENCE [LARGE SCALE GENOMIC DNA]</scope>
</reference>
<gene>
    <name evidence="2" type="ORF">scyTo_0022967</name>
</gene>
<dbReference type="PANTHER" id="PTHR21663:SF1">
    <property type="entry name" value="HEAT REPEAT-CONTAINING PROTEIN 5A"/>
    <property type="match status" value="1"/>
</dbReference>
<evidence type="ECO:0000313" key="3">
    <source>
        <dbReference type="Proteomes" id="UP000288216"/>
    </source>
</evidence>
<accession>A0A401Q6Z6</accession>
<proteinExistence type="predicted"/>
<dbReference type="OMA" id="IMQCENI"/>
<evidence type="ECO:0000313" key="2">
    <source>
        <dbReference type="EMBL" id="GCB81142.1"/>
    </source>
</evidence>
<dbReference type="GO" id="GO:0016020">
    <property type="term" value="C:membrane"/>
    <property type="evidence" value="ECO:0007669"/>
    <property type="project" value="TreeGrafter"/>
</dbReference>
<sequence length="178" mass="20056">VNLCSSHLLLRRAVIACLRQLAQREAAEVLEHAMALAKESSKLDVNISETGLEGALFGLLDRESDQQLCRDIRETLSHILSSMAVEKLSHWLKLCNDVLSASAAPVDTTQEEEEDGGDDDSIFTSRKDDQFHPIIKPRWPTRVFAAECVCRIIMQCENIDVAHFDMTMAQERKLKHPK</sequence>
<feature type="region of interest" description="Disordered" evidence="1">
    <location>
        <begin position="105"/>
        <end position="125"/>
    </location>
</feature>
<dbReference type="GO" id="GO:0005794">
    <property type="term" value="C:Golgi apparatus"/>
    <property type="evidence" value="ECO:0007669"/>
    <property type="project" value="TreeGrafter"/>
</dbReference>
<dbReference type="OrthoDB" id="9904586at2759"/>
<dbReference type="PANTHER" id="PTHR21663">
    <property type="entry name" value="HYPOTHETICAL HEAT DOMAIN-CONTAINING"/>
    <property type="match status" value="1"/>
</dbReference>
<dbReference type="GO" id="GO:0006897">
    <property type="term" value="P:endocytosis"/>
    <property type="evidence" value="ECO:0007669"/>
    <property type="project" value="TreeGrafter"/>
</dbReference>
<comment type="caution">
    <text evidence="2">The sequence shown here is derived from an EMBL/GenBank/DDBJ whole genome shotgun (WGS) entry which is preliminary data.</text>
</comment>